<proteinExistence type="predicted"/>
<dbReference type="InterPro" id="IPR038718">
    <property type="entry name" value="SNF2-like_sf"/>
</dbReference>
<sequence length="1145" mass="127255">MSVKRFDKILKEAPQRAELAADWARQRATAREFCRRFAEGSDTQLLGDQVGMGKTYVAMAVIANTVLDSSKNGSKALLITPQSAVLRSKWEQELRSFSGSYLLPGVKGALKPLVVDSFWDLVANLHDHDDTEVLRISDGRYKCILHSLWWWAIEKGWVNNKQYWWPELEKFDWASAEAMKFESEFSSAAWWAFLEKRNAGDNDSLHKLLKPKGGIWNDPAGSAYKVKNLFKDFALDQDAYEPNVFILGMNALGRPKSNSYQNQQFATFALAVLLKGRWKETWEYTLKSLQKSTNSILAGADVTMLTSLSNADLYRTRHLVGDALQDDKELEAIWQLLLRDPDGQKPSTIRDFFSALLERVVAAKLKESGIKLAVVDEVHNWKSGANGARSFKNNFAPAIDHKLLMSATPFQLDKVEMHNVFEYAYAPQGRSSQVLDEIYAGESLLDKCIDANGRLYQSLRSLDAEDSALLLAPDLAGLPLDGLDAGLQLMARDAGASPGIQEFVLKAFEYRQAVDALLLKQRQIMIRHVKTRDHRSFHAGKEFAVKTEGRHAMYKVPGFTSPKHAFINLLAMRLDQRIRGDTTPDKAKPANARLVRGMSSSLAAFRESSKGAAAAVAGLPPGTRDYMKLFEDAIVMSRHPKVSATVEHALRNYEAGRKTLIFCERVATAEEIEELLQAEIEQALGADTEDFKATRKKIVADHLFSDVQWYRSRTRLGAGGGVSIADEVTRNDAIAFVQSCLRRANTLATPRRILRLLDLWFLRAEFRQIKRGAAGGTALAFLAALTDKLEHDVERGEVLAAVLNPQSDTTLDEEAATQSIEEVLASGFINGQNLWSPDEGAAFDTALWSLVESEASQFLHGPAATGAKELEAGNLVAFYSILLGLQTGLRKVVLRPDLLRRTLPAPEGKSSAQAVLEGVTRPRGDGESIWKKVTRFLEGLEQANGTINSLDQTNTQRRSLWRGVELKEDPLVIKLDGDMAAARRVVVCAAFNSPLAPDILVCTAIGSEGIDLHKECSEVIHHDLPWNPARLEQRIGRLDRVGRLGEASSEDLRIGIPFLAHDYDQYQYEKVLSRGQLFELLLGTPDFDLSIDEEDYQEGAESTVIEIDSEKDASNEKALPILPDNLVRWLSVDLSLAGNTGVREH</sequence>
<gene>
    <name evidence="3" type="ORF">RS694_03935</name>
</gene>
<dbReference type="GO" id="GO:0016787">
    <property type="term" value="F:hydrolase activity"/>
    <property type="evidence" value="ECO:0007669"/>
    <property type="project" value="UniProtKB-KW"/>
</dbReference>
<dbReference type="Gene3D" id="3.40.50.10810">
    <property type="entry name" value="Tandem AAA-ATPase domain"/>
    <property type="match status" value="1"/>
</dbReference>
<accession>A0A1P8K708</accession>
<evidence type="ECO:0000256" key="1">
    <source>
        <dbReference type="ARBA" id="ARBA00022801"/>
    </source>
</evidence>
<dbReference type="Pfam" id="PF00271">
    <property type="entry name" value="Helicase_C"/>
    <property type="match status" value="1"/>
</dbReference>
<dbReference type="PROSITE" id="PS51194">
    <property type="entry name" value="HELICASE_CTER"/>
    <property type="match status" value="1"/>
</dbReference>
<dbReference type="PANTHER" id="PTHR45629">
    <property type="entry name" value="SNF2/RAD54 FAMILY MEMBER"/>
    <property type="match status" value="1"/>
</dbReference>
<keyword evidence="1" id="KW-0378">Hydrolase</keyword>
<dbReference type="GO" id="GO:0004386">
    <property type="term" value="F:helicase activity"/>
    <property type="evidence" value="ECO:0007669"/>
    <property type="project" value="UniProtKB-KW"/>
</dbReference>
<dbReference type="Proteomes" id="UP000186110">
    <property type="component" value="Chromosome"/>
</dbReference>
<keyword evidence="4" id="KW-1185">Reference proteome</keyword>
<dbReference type="EMBL" id="CP019239">
    <property type="protein sequence ID" value="APW41779.1"/>
    <property type="molecule type" value="Genomic_DNA"/>
</dbReference>
<protein>
    <recommendedName>
        <fullName evidence="2">Helicase C-terminal domain-containing protein</fullName>
    </recommendedName>
</protein>
<feature type="domain" description="Helicase C-terminal" evidence="2">
    <location>
        <begin position="932"/>
        <end position="1078"/>
    </location>
</feature>
<dbReference type="Gene3D" id="3.40.50.300">
    <property type="entry name" value="P-loop containing nucleotide triphosphate hydrolases"/>
    <property type="match status" value="2"/>
</dbReference>
<evidence type="ECO:0000313" key="3">
    <source>
        <dbReference type="EMBL" id="APW41779.1"/>
    </source>
</evidence>
<dbReference type="InterPro" id="IPR050496">
    <property type="entry name" value="SNF2_RAD54_helicase_repair"/>
</dbReference>
<dbReference type="SMART" id="SM00490">
    <property type="entry name" value="HELICc"/>
    <property type="match status" value="1"/>
</dbReference>
<dbReference type="CDD" id="cd18793">
    <property type="entry name" value="SF2_C_SNF"/>
    <property type="match status" value="1"/>
</dbReference>
<reference evidence="3 4" key="1">
    <citation type="submission" date="2017-01" db="EMBL/GenBank/DDBJ databases">
        <authorList>
            <person name="Mah S.A."/>
            <person name="Swanson W.J."/>
            <person name="Moy G.W."/>
            <person name="Vacquier V.D."/>
        </authorList>
    </citation>
    <scope>NUCLEOTIDE SEQUENCE [LARGE SCALE GENOMIC DNA]</scope>
    <source>
        <strain evidence="3 4">DSM 22694</strain>
    </source>
</reference>
<dbReference type="eggNOG" id="COG0553">
    <property type="taxonomic scope" value="Bacteria"/>
</dbReference>
<dbReference type="InterPro" id="IPR027417">
    <property type="entry name" value="P-loop_NTPase"/>
</dbReference>
<dbReference type="KEGG" id="rsb:RS694_03935"/>
<dbReference type="PANTHER" id="PTHR45629:SF7">
    <property type="entry name" value="DNA EXCISION REPAIR PROTEIN ERCC-6-RELATED"/>
    <property type="match status" value="1"/>
</dbReference>
<dbReference type="SUPFAM" id="SSF52540">
    <property type="entry name" value="P-loop containing nucleoside triphosphate hydrolases"/>
    <property type="match status" value="2"/>
</dbReference>
<dbReference type="AlphaFoldDB" id="A0A1P8K708"/>
<dbReference type="STRING" id="1484693.RS694_03935"/>
<evidence type="ECO:0000259" key="2">
    <source>
        <dbReference type="PROSITE" id="PS51194"/>
    </source>
</evidence>
<dbReference type="InterPro" id="IPR001650">
    <property type="entry name" value="Helicase_C-like"/>
</dbReference>
<dbReference type="InterPro" id="IPR049730">
    <property type="entry name" value="SNF2/RAD54-like_C"/>
</dbReference>
<dbReference type="RefSeq" id="WP_029707041.1">
    <property type="nucleotide sequence ID" value="NZ_CP019239.1"/>
</dbReference>
<organism evidence="3 4">
    <name type="scientific">Rhodoferax saidenbachensis</name>
    <dbReference type="NCBI Taxonomy" id="1484693"/>
    <lineage>
        <taxon>Bacteria</taxon>
        <taxon>Pseudomonadati</taxon>
        <taxon>Pseudomonadota</taxon>
        <taxon>Betaproteobacteria</taxon>
        <taxon>Burkholderiales</taxon>
        <taxon>Comamonadaceae</taxon>
        <taxon>Rhodoferax</taxon>
    </lineage>
</organism>
<name>A0A1P8K708_9BURK</name>
<evidence type="ECO:0000313" key="4">
    <source>
        <dbReference type="Proteomes" id="UP000186110"/>
    </source>
</evidence>